<keyword evidence="2" id="KW-0732">Signal</keyword>
<evidence type="ECO:0000256" key="1">
    <source>
        <dbReference type="SAM" id="MobiDB-lite"/>
    </source>
</evidence>
<organism evidence="3 4">
    <name type="scientific">Pseudomonas azerbaijanorientalis</name>
    <dbReference type="NCBI Taxonomy" id="2842350"/>
    <lineage>
        <taxon>Bacteria</taxon>
        <taxon>Pseudomonadati</taxon>
        <taxon>Pseudomonadota</taxon>
        <taxon>Gammaproteobacteria</taxon>
        <taxon>Pseudomonadales</taxon>
        <taxon>Pseudomonadaceae</taxon>
        <taxon>Pseudomonas</taxon>
    </lineage>
</organism>
<feature type="signal peptide" evidence="2">
    <location>
        <begin position="1"/>
        <end position="22"/>
    </location>
</feature>
<protein>
    <recommendedName>
        <fullName evidence="5">Secreted protein</fullName>
    </recommendedName>
</protein>
<feature type="compositionally biased region" description="Basic and acidic residues" evidence="1">
    <location>
        <begin position="50"/>
        <end position="64"/>
    </location>
</feature>
<dbReference type="RefSeq" id="WP_407801315.1">
    <property type="nucleotide sequence ID" value="NZ_JBJNUX010000012.1"/>
</dbReference>
<dbReference type="Proteomes" id="UP001628646">
    <property type="component" value="Unassembled WGS sequence"/>
</dbReference>
<proteinExistence type="predicted"/>
<gene>
    <name evidence="3" type="ORF">ACJ8NA_10820</name>
</gene>
<comment type="caution">
    <text evidence="3">The sequence shown here is derived from an EMBL/GenBank/DDBJ whole genome shotgun (WGS) entry which is preliminary data.</text>
</comment>
<name>A0ABW8W1I1_9PSED</name>
<feature type="chain" id="PRO_5047032132" description="Secreted protein" evidence="2">
    <location>
        <begin position="23"/>
        <end position="87"/>
    </location>
</feature>
<keyword evidence="4" id="KW-1185">Reference proteome</keyword>
<dbReference type="EMBL" id="JBJNUY010000004">
    <property type="protein sequence ID" value="MFL8999141.1"/>
    <property type="molecule type" value="Genomic_DNA"/>
</dbReference>
<evidence type="ECO:0000313" key="3">
    <source>
        <dbReference type="EMBL" id="MFL8999141.1"/>
    </source>
</evidence>
<evidence type="ECO:0000313" key="4">
    <source>
        <dbReference type="Proteomes" id="UP001628646"/>
    </source>
</evidence>
<accession>A0ABW8W1I1</accession>
<sequence length="87" mass="9229">MKTSNKIFVLATFTALSLSAFALESTTARPPVNEAQQCKEAMRPFVAQDGSDRILGKRVAEGGSDRTPGMRVAEGGSDRTPGMQQVG</sequence>
<reference evidence="3 4" key="1">
    <citation type="submission" date="2024-12" db="EMBL/GenBank/DDBJ databases">
        <title>Pseudomonas species isolated from Lotus nodules promote plant growth.</title>
        <authorList>
            <person name="Yu Y.-H."/>
            <person name="Kurtenbach J."/>
            <person name="Crosbie D."/>
            <person name="Brachmann A."/>
            <person name="Marin M."/>
        </authorList>
    </citation>
    <scope>NUCLEOTIDE SEQUENCE [LARGE SCALE GENOMIC DNA]</scope>
    <source>
        <strain evidence="3 4">PLb11B</strain>
    </source>
</reference>
<evidence type="ECO:0000256" key="2">
    <source>
        <dbReference type="SAM" id="SignalP"/>
    </source>
</evidence>
<evidence type="ECO:0008006" key="5">
    <source>
        <dbReference type="Google" id="ProtNLM"/>
    </source>
</evidence>
<feature type="region of interest" description="Disordered" evidence="1">
    <location>
        <begin position="47"/>
        <end position="87"/>
    </location>
</feature>